<dbReference type="Pfam" id="PF00126">
    <property type="entry name" value="HTH_1"/>
    <property type="match status" value="1"/>
</dbReference>
<keyword evidence="7" id="KW-1185">Reference proteome</keyword>
<dbReference type="GO" id="GO:0003700">
    <property type="term" value="F:DNA-binding transcription factor activity"/>
    <property type="evidence" value="ECO:0007669"/>
    <property type="project" value="InterPro"/>
</dbReference>
<dbReference type="Gene3D" id="3.40.190.290">
    <property type="match status" value="1"/>
</dbReference>
<comment type="caution">
    <text evidence="6">The sequence shown here is derived from an EMBL/GenBank/DDBJ whole genome shotgun (WGS) entry which is preliminary data.</text>
</comment>
<dbReference type="PANTHER" id="PTHR30126">
    <property type="entry name" value="HTH-TYPE TRANSCRIPTIONAL REGULATOR"/>
    <property type="match status" value="1"/>
</dbReference>
<dbReference type="PANTHER" id="PTHR30126:SF40">
    <property type="entry name" value="HTH-TYPE TRANSCRIPTIONAL REGULATOR GLTR"/>
    <property type="match status" value="1"/>
</dbReference>
<evidence type="ECO:0000256" key="4">
    <source>
        <dbReference type="ARBA" id="ARBA00023163"/>
    </source>
</evidence>
<reference evidence="6" key="1">
    <citation type="journal article" date="2014" name="Int. J. Syst. Evol. Microbiol.">
        <title>Complete genome sequence of Corynebacterium casei LMG S-19264T (=DSM 44701T), isolated from a smear-ripened cheese.</title>
        <authorList>
            <consortium name="US DOE Joint Genome Institute (JGI-PGF)"/>
            <person name="Walter F."/>
            <person name="Albersmeier A."/>
            <person name="Kalinowski J."/>
            <person name="Ruckert C."/>
        </authorList>
    </citation>
    <scope>NUCLEOTIDE SEQUENCE</scope>
    <source>
        <strain evidence="6">CGMCC 1.15254</strain>
    </source>
</reference>
<dbReference type="AlphaFoldDB" id="A0A917BPM4"/>
<evidence type="ECO:0000259" key="5">
    <source>
        <dbReference type="PROSITE" id="PS50931"/>
    </source>
</evidence>
<proteinExistence type="inferred from homology"/>
<dbReference type="InterPro" id="IPR036388">
    <property type="entry name" value="WH-like_DNA-bd_sf"/>
</dbReference>
<evidence type="ECO:0000256" key="3">
    <source>
        <dbReference type="ARBA" id="ARBA00023125"/>
    </source>
</evidence>
<dbReference type="PROSITE" id="PS50931">
    <property type="entry name" value="HTH_LYSR"/>
    <property type="match status" value="1"/>
</dbReference>
<dbReference type="Gene3D" id="1.10.10.10">
    <property type="entry name" value="Winged helix-like DNA-binding domain superfamily/Winged helix DNA-binding domain"/>
    <property type="match status" value="1"/>
</dbReference>
<dbReference type="RefSeq" id="WP_188660870.1">
    <property type="nucleotide sequence ID" value="NZ_BMHV01000002.1"/>
</dbReference>
<organism evidence="6 7">
    <name type="scientific">Terasakiella brassicae</name>
    <dbReference type="NCBI Taxonomy" id="1634917"/>
    <lineage>
        <taxon>Bacteria</taxon>
        <taxon>Pseudomonadati</taxon>
        <taxon>Pseudomonadota</taxon>
        <taxon>Alphaproteobacteria</taxon>
        <taxon>Rhodospirillales</taxon>
        <taxon>Terasakiellaceae</taxon>
        <taxon>Terasakiella</taxon>
    </lineage>
</organism>
<dbReference type="PRINTS" id="PR00039">
    <property type="entry name" value="HTHLYSR"/>
</dbReference>
<evidence type="ECO:0000256" key="1">
    <source>
        <dbReference type="ARBA" id="ARBA00009437"/>
    </source>
</evidence>
<protein>
    <submittedName>
        <fullName evidence="6">HTH-type transcriptional regulator YusT</fullName>
    </submittedName>
</protein>
<dbReference type="InterPro" id="IPR000847">
    <property type="entry name" value="LysR_HTH_N"/>
</dbReference>
<dbReference type="SUPFAM" id="SSF46785">
    <property type="entry name" value="Winged helix' DNA-binding domain"/>
    <property type="match status" value="1"/>
</dbReference>
<keyword evidence="4" id="KW-0804">Transcription</keyword>
<dbReference type="InterPro" id="IPR036390">
    <property type="entry name" value="WH_DNA-bd_sf"/>
</dbReference>
<keyword evidence="3" id="KW-0238">DNA-binding</keyword>
<dbReference type="FunFam" id="1.10.10.10:FF:000001">
    <property type="entry name" value="LysR family transcriptional regulator"/>
    <property type="match status" value="1"/>
</dbReference>
<reference evidence="6" key="2">
    <citation type="submission" date="2020-09" db="EMBL/GenBank/DDBJ databases">
        <authorList>
            <person name="Sun Q."/>
            <person name="Zhou Y."/>
        </authorList>
    </citation>
    <scope>NUCLEOTIDE SEQUENCE</scope>
    <source>
        <strain evidence="6">CGMCC 1.15254</strain>
    </source>
</reference>
<evidence type="ECO:0000313" key="7">
    <source>
        <dbReference type="Proteomes" id="UP000632498"/>
    </source>
</evidence>
<sequence>MEISALKVFIAVAENASVSGAAQQLHCVQSNVTARIKKLEEELGVSLFLRKSRGMELSSQGRVLLDHAYRLLDMERQASRAVRASVEDGGTLSLGSMETAMAVRLPRLLKEFHKRQPRTQLSVCTGTTDEMIAQVLNHQLDCAIVGSAVQSDDIVQYPFFTERLVLVSATGSAPDNTLLVYRQGCAYRARAEEWLRREGRLPYKVMEFGTQEGIIGCVSAGLGITLLPEEVARNLSSDISISLVPDDIALVQTYLICNKSTIQTKPMKTLLELATHCSEVEAA</sequence>
<name>A0A917BPM4_9PROT</name>
<dbReference type="Pfam" id="PF03466">
    <property type="entry name" value="LysR_substrate"/>
    <property type="match status" value="1"/>
</dbReference>
<dbReference type="InterPro" id="IPR005119">
    <property type="entry name" value="LysR_subst-bd"/>
</dbReference>
<accession>A0A917BPM4</accession>
<dbReference type="SUPFAM" id="SSF53850">
    <property type="entry name" value="Periplasmic binding protein-like II"/>
    <property type="match status" value="1"/>
</dbReference>
<comment type="similarity">
    <text evidence="1">Belongs to the LysR transcriptional regulatory family.</text>
</comment>
<dbReference type="EMBL" id="BMHV01000002">
    <property type="protein sequence ID" value="GGF54083.1"/>
    <property type="molecule type" value="Genomic_DNA"/>
</dbReference>
<feature type="domain" description="HTH lysR-type" evidence="5">
    <location>
        <begin position="1"/>
        <end position="58"/>
    </location>
</feature>
<evidence type="ECO:0000313" key="6">
    <source>
        <dbReference type="EMBL" id="GGF54083.1"/>
    </source>
</evidence>
<dbReference type="Proteomes" id="UP000632498">
    <property type="component" value="Unassembled WGS sequence"/>
</dbReference>
<evidence type="ECO:0000256" key="2">
    <source>
        <dbReference type="ARBA" id="ARBA00023015"/>
    </source>
</evidence>
<dbReference type="GO" id="GO:0000976">
    <property type="term" value="F:transcription cis-regulatory region binding"/>
    <property type="evidence" value="ECO:0007669"/>
    <property type="project" value="TreeGrafter"/>
</dbReference>
<gene>
    <name evidence="6" type="primary">yusT</name>
    <name evidence="6" type="ORF">GCM10011332_04360</name>
</gene>
<keyword evidence="2" id="KW-0805">Transcription regulation</keyword>